<dbReference type="RefSeq" id="WP_322185019.1">
    <property type="nucleotide sequence ID" value="NZ_JAXLPB010000001.1"/>
</dbReference>
<evidence type="ECO:0000313" key="4">
    <source>
        <dbReference type="Proteomes" id="UP001294412"/>
    </source>
</evidence>
<keyword evidence="1 3" id="KW-0378">Hydrolase</keyword>
<dbReference type="EMBL" id="JAXLPB010000001">
    <property type="protein sequence ID" value="MDY8107738.1"/>
    <property type="molecule type" value="Genomic_DNA"/>
</dbReference>
<gene>
    <name evidence="3" type="ORF">U0C82_01065</name>
</gene>
<dbReference type="SUPFAM" id="SSF53474">
    <property type="entry name" value="alpha/beta-Hydrolases"/>
    <property type="match status" value="1"/>
</dbReference>
<protein>
    <submittedName>
        <fullName evidence="3">Alpha/beta hydrolase</fullName>
    </submittedName>
</protein>
<reference evidence="3 4" key="1">
    <citation type="submission" date="2023-12" db="EMBL/GenBank/DDBJ databases">
        <title>Description of Novel Strain Fulvimarina sp. 2208YS6-2-32 isolated from Uroteuthis (Photololigo) edulis.</title>
        <authorList>
            <person name="Park J.-S."/>
        </authorList>
    </citation>
    <scope>NUCLEOTIDE SEQUENCE [LARGE SCALE GENOMIC DNA]</scope>
    <source>
        <strain evidence="3 4">2208YS6-2-32</strain>
    </source>
</reference>
<keyword evidence="4" id="KW-1185">Reference proteome</keyword>
<dbReference type="PANTHER" id="PTHR48081:SF8">
    <property type="entry name" value="ALPHA_BETA HYDROLASE FOLD-3 DOMAIN-CONTAINING PROTEIN-RELATED"/>
    <property type="match status" value="1"/>
</dbReference>
<dbReference type="Pfam" id="PF07859">
    <property type="entry name" value="Abhydrolase_3"/>
    <property type="match status" value="1"/>
</dbReference>
<dbReference type="Gene3D" id="3.40.50.1820">
    <property type="entry name" value="alpha/beta hydrolase"/>
    <property type="match status" value="1"/>
</dbReference>
<evidence type="ECO:0000313" key="3">
    <source>
        <dbReference type="EMBL" id="MDY8107738.1"/>
    </source>
</evidence>
<dbReference type="InterPro" id="IPR029058">
    <property type="entry name" value="AB_hydrolase_fold"/>
</dbReference>
<dbReference type="InterPro" id="IPR013094">
    <property type="entry name" value="AB_hydrolase_3"/>
</dbReference>
<evidence type="ECO:0000259" key="2">
    <source>
        <dbReference type="Pfam" id="PF07859"/>
    </source>
</evidence>
<accession>A0ABU5HYV1</accession>
<dbReference type="PANTHER" id="PTHR48081">
    <property type="entry name" value="AB HYDROLASE SUPERFAMILY PROTEIN C4A8.06C"/>
    <property type="match status" value="1"/>
</dbReference>
<dbReference type="Proteomes" id="UP001294412">
    <property type="component" value="Unassembled WGS sequence"/>
</dbReference>
<name>A0ABU5HYV1_9HYPH</name>
<feature type="domain" description="Alpha/beta hydrolase fold-3" evidence="2">
    <location>
        <begin position="94"/>
        <end position="297"/>
    </location>
</feature>
<organism evidence="3 4">
    <name type="scientific">Fulvimarina uroteuthidis</name>
    <dbReference type="NCBI Taxonomy" id="3098149"/>
    <lineage>
        <taxon>Bacteria</taxon>
        <taxon>Pseudomonadati</taxon>
        <taxon>Pseudomonadota</taxon>
        <taxon>Alphaproteobacteria</taxon>
        <taxon>Hyphomicrobiales</taxon>
        <taxon>Aurantimonadaceae</taxon>
        <taxon>Fulvimarina</taxon>
    </lineage>
</organism>
<sequence>MFPLPAPHAFDPHHIPADLRALNETIRAEHAKRPDTWSVPIEEVRRARIEGKGIFPRPEPDPHAEIVEIAGRDGRAIRVRVLRPRTREARGTFFHVHGGGWVFGSAMESDPRLRRLAEATGLVTVSVDYRLAPEHPFPAAGDDCCEAALAVTGGGVADCPDGFFAIGGESAGAHLCAATLLRLRDDHHAQPFRAALLVAGCYDLGLTPSVANFGEDRLILNSRDVSQFASLAVPRAEARRTPENSPLCARLHDMPPAFFSCGTADLLIDDTLFMAARWQAAGNPTQMSLTNGGCHVFEVFGTPSGEASLARAEAFLNAEIGRGNR</sequence>
<proteinExistence type="predicted"/>
<evidence type="ECO:0000256" key="1">
    <source>
        <dbReference type="ARBA" id="ARBA00022801"/>
    </source>
</evidence>
<dbReference type="InterPro" id="IPR050300">
    <property type="entry name" value="GDXG_lipolytic_enzyme"/>
</dbReference>
<comment type="caution">
    <text evidence="3">The sequence shown here is derived from an EMBL/GenBank/DDBJ whole genome shotgun (WGS) entry which is preliminary data.</text>
</comment>
<dbReference type="GO" id="GO:0016787">
    <property type="term" value="F:hydrolase activity"/>
    <property type="evidence" value="ECO:0007669"/>
    <property type="project" value="UniProtKB-KW"/>
</dbReference>